<feature type="transmembrane region" description="Helical" evidence="2">
    <location>
        <begin position="376"/>
        <end position="397"/>
    </location>
</feature>
<feature type="compositionally biased region" description="Low complexity" evidence="1">
    <location>
        <begin position="712"/>
        <end position="722"/>
    </location>
</feature>
<proteinExistence type="predicted"/>
<accession>A0ABS6WAZ0</accession>
<keyword evidence="2" id="KW-0472">Membrane</keyword>
<feature type="transmembrane region" description="Helical" evidence="2">
    <location>
        <begin position="450"/>
        <end position="471"/>
    </location>
</feature>
<feature type="transmembrane region" description="Helical" evidence="2">
    <location>
        <begin position="327"/>
        <end position="345"/>
    </location>
</feature>
<feature type="transmembrane region" description="Helical" evidence="2">
    <location>
        <begin position="409"/>
        <end position="430"/>
    </location>
</feature>
<feature type="transmembrane region" description="Helical" evidence="2">
    <location>
        <begin position="752"/>
        <end position="774"/>
    </location>
</feature>
<feature type="compositionally biased region" description="Low complexity" evidence="1">
    <location>
        <begin position="668"/>
        <end position="699"/>
    </location>
</feature>
<comment type="caution">
    <text evidence="3">The sequence shown here is derived from an EMBL/GenBank/DDBJ whole genome shotgun (WGS) entry which is preliminary data.</text>
</comment>
<dbReference type="PANTHER" id="PTHR47687:SF4">
    <property type="entry name" value="G8 DOMAIN-CONTAINING PROTEIN DDB_G0286311-RELATED"/>
    <property type="match status" value="1"/>
</dbReference>
<keyword evidence="2" id="KW-1133">Transmembrane helix</keyword>
<dbReference type="Proteomes" id="UP000812844">
    <property type="component" value="Unassembled WGS sequence"/>
</dbReference>
<feature type="compositionally biased region" description="Low complexity" evidence="1">
    <location>
        <begin position="113"/>
        <end position="128"/>
    </location>
</feature>
<evidence type="ECO:0000256" key="2">
    <source>
        <dbReference type="SAM" id="Phobius"/>
    </source>
</evidence>
<feature type="transmembrane region" description="Helical" evidence="2">
    <location>
        <begin position="492"/>
        <end position="515"/>
    </location>
</feature>
<feature type="transmembrane region" description="Helical" evidence="2">
    <location>
        <begin position="160"/>
        <end position="181"/>
    </location>
</feature>
<feature type="compositionally biased region" description="Polar residues" evidence="1">
    <location>
        <begin position="67"/>
        <end position="80"/>
    </location>
</feature>
<protein>
    <submittedName>
        <fullName evidence="3">Heme utilization protein</fullName>
    </submittedName>
</protein>
<feature type="transmembrane region" description="Helical" evidence="2">
    <location>
        <begin position="248"/>
        <end position="269"/>
    </location>
</feature>
<keyword evidence="2" id="KW-0812">Transmembrane</keyword>
<dbReference type="InterPro" id="IPR052334">
    <property type="entry name" value="G8_domain-comF-like"/>
</dbReference>
<evidence type="ECO:0000256" key="1">
    <source>
        <dbReference type="SAM" id="MobiDB-lite"/>
    </source>
</evidence>
<feature type="transmembrane region" description="Helical" evidence="2">
    <location>
        <begin position="527"/>
        <end position="553"/>
    </location>
</feature>
<gene>
    <name evidence="3" type="ORF">KIH73_09960</name>
</gene>
<name>A0ABS6WAZ0_9BIFI</name>
<dbReference type="EMBL" id="JAHBBD010000031">
    <property type="protein sequence ID" value="MBW3083668.1"/>
    <property type="molecule type" value="Genomic_DNA"/>
</dbReference>
<evidence type="ECO:0000313" key="4">
    <source>
        <dbReference type="Proteomes" id="UP000812844"/>
    </source>
</evidence>
<feature type="compositionally biased region" description="Pro residues" evidence="1">
    <location>
        <begin position="100"/>
        <end position="112"/>
    </location>
</feature>
<organism evidence="3 4">
    <name type="scientific">Bifidobacterium phasiani</name>
    <dbReference type="NCBI Taxonomy" id="2834431"/>
    <lineage>
        <taxon>Bacteria</taxon>
        <taxon>Bacillati</taxon>
        <taxon>Actinomycetota</taxon>
        <taxon>Actinomycetes</taxon>
        <taxon>Bifidobacteriales</taxon>
        <taxon>Bifidobacteriaceae</taxon>
        <taxon>Bifidobacterium</taxon>
    </lineage>
</organism>
<reference evidence="3 4" key="1">
    <citation type="submission" date="2021-05" db="EMBL/GenBank/DDBJ databases">
        <title>Phylogenetic classification of ten novel species belonging to the genus Bifidobacterium comprising B. colchicus sp. nov., B. abeli sp. nov., B. bicoloris sp. nov., B. guerezis sp. nov., B. rosaliae sp. nov., B. santillanensis sp. nov., B. argentati sp. nov., B. amazzoni sp. nov., B. pluviali sp. nov., and B. pinnaculum sp. nov.</title>
        <authorList>
            <person name="Lugli G.A."/>
            <person name="Ruiz Garcia L."/>
            <person name="Margolles A."/>
            <person name="Ventura M."/>
        </authorList>
    </citation>
    <scope>NUCLEOTIDE SEQUENCE [LARGE SCALE GENOMIC DNA]</scope>
    <source>
        <strain evidence="3 4">6T3</strain>
    </source>
</reference>
<keyword evidence="4" id="KW-1185">Reference proteome</keyword>
<dbReference type="PANTHER" id="PTHR47687">
    <property type="entry name" value="G8 DOMAIN-CONTAINING PROTEIN DDB_G0288475-RELATED"/>
    <property type="match status" value="1"/>
</dbReference>
<feature type="transmembrane region" description="Helical" evidence="2">
    <location>
        <begin position="211"/>
        <end position="236"/>
    </location>
</feature>
<sequence length="1073" mass="108649">MENEAVFCAHCGTPLTQSQPAAVDGPTPTMPIPSTQPGAMPTMPIPNGRTEQSPAGPESPAPADQPVSAQAQPVSAQPESMPTGPIPPVQAGQAPASAGPVPPMQGPTPPAQPGMQPGQPGVPGQQPGFGASPTMQAIRSNATVRELTAPNVLRTAGVSLGIGLASALVLAVLAAAVLTAGGTTAMDEAMYSSGMGGMLGGLDGILTGPNFFQILVFALIAGVSGSFSLSMSASGLSLDSMASMSVSLPVGLSGVALLVGAAFGAYLFARRLAVRFKWTGAVSAAGVGVAAGLVYVILGAIFPISVSASYGGDGAGAALNGASFRTFAMAFVLAGLGALAGYFLAQFAPDSSNVFLAAWRWTHRARGFVRTVVESAAIYAVVFVAASLVTLVVSAVMAKSAAPLMLIPFAFPFLPIAEFTLGALGAVSFTVTGQQTTNLSVFAPNLGDSLWMYVLLVVVFVVTTLYIALRLAARNIYDRAYAGWRHSWKSPVAAAVTWVLVPFCVAGITANVSAFGSGSGAIGVAPALWFFLVAAVWAFLVEAAALTFGPTLVSAMPGLWRLFVGGTVQPTPQGVTDYVVACGATFGRPAGPQTPAGPQPTADGMAGAAAGMAAAGVAGAAAAGAAGAAGAAMAQPTATAAGQPAAPSPVGPDNAATTGQPGDHDGDAAAGDATPAGGQPGDGAPTTVIPPAAVPPTGGEAPKSFGAAGYQPGPATPSGPGAPNGYAAATAVPPVVPVAPAPRKPMTAKQKLTLIVIGVVAAVAVALGVAYAALNATVFSPSHVADEYLSAIASGSYDRANEIADPQIDQSQRALLTDAAAQAENATIANARVVSIDDATDGSKTVTVSYTIGGNTVNDTFTMASTGSQFLVFPDWTVTTPLLKQIEVSTSSAITELEINGVTVSADNASSADDYSMSFRVYPGTYRVSAAASDYITSDTATLDTDMQSYGYLTAEATDALTAEIQSAVDERLQTCVASTDAEPDGCPFGRYVYSSDRYRNFSWSITTSPTVDYISLDSGSFSTDYGEATVTYEYQNYDETWEPDDYTDSFSVYGDFVIDGDTVTVTFDEDYW</sequence>
<feature type="transmembrane region" description="Helical" evidence="2">
    <location>
        <begin position="281"/>
        <end position="306"/>
    </location>
</feature>
<feature type="region of interest" description="Disordered" evidence="1">
    <location>
        <begin position="640"/>
        <end position="722"/>
    </location>
</feature>
<evidence type="ECO:0000313" key="3">
    <source>
        <dbReference type="EMBL" id="MBW3083668.1"/>
    </source>
</evidence>
<feature type="region of interest" description="Disordered" evidence="1">
    <location>
        <begin position="13"/>
        <end position="133"/>
    </location>
</feature>
<dbReference type="CDD" id="cd22541">
    <property type="entry name" value="SP5_N"/>
    <property type="match status" value="1"/>
</dbReference>